<dbReference type="EMBL" id="LFIW01001090">
    <property type="protein sequence ID" value="KZL83608.1"/>
    <property type="molecule type" value="Genomic_DNA"/>
</dbReference>
<feature type="non-terminal residue" evidence="1">
    <location>
        <position position="1"/>
    </location>
</feature>
<reference evidence="1 2" key="1">
    <citation type="submission" date="2015-06" db="EMBL/GenBank/DDBJ databases">
        <title>Survival trade-offs in plant roots during colonization by closely related pathogenic and mutualistic fungi.</title>
        <authorList>
            <person name="Hacquard S."/>
            <person name="Kracher B."/>
            <person name="Hiruma K."/>
            <person name="Weinman A."/>
            <person name="Muench P."/>
            <person name="Garrido Oter R."/>
            <person name="Ver Loren van Themaat E."/>
            <person name="Dallerey J.-F."/>
            <person name="Damm U."/>
            <person name="Henrissat B."/>
            <person name="Lespinet O."/>
            <person name="Thon M."/>
            <person name="Kemen E."/>
            <person name="McHardy A.C."/>
            <person name="Schulze-Lefert P."/>
            <person name="O'Connell R.J."/>
        </authorList>
    </citation>
    <scope>NUCLEOTIDE SEQUENCE [LARGE SCALE GENOMIC DNA]</scope>
    <source>
        <strain evidence="1 2">MAFF 238704</strain>
    </source>
</reference>
<protein>
    <submittedName>
        <fullName evidence="1">Pep1</fullName>
    </submittedName>
</protein>
<dbReference type="AlphaFoldDB" id="A0A161WGJ2"/>
<sequence>LQLLKIFPPEALVRQWFIWTNFSPANATNAQSTFLPTILAGIDLFIGNLLHATGTYFATHAFTVSINRDRFEALYHRCRCWDDAAMNMKSPIAAFQLIVDDAIVKLTDRGKDTAAIKTKPTPTTGFKIWVIADDGYALAWLWH</sequence>
<evidence type="ECO:0000313" key="2">
    <source>
        <dbReference type="Proteomes" id="UP000076584"/>
    </source>
</evidence>
<evidence type="ECO:0000313" key="1">
    <source>
        <dbReference type="EMBL" id="KZL83608.1"/>
    </source>
</evidence>
<proteinExistence type="predicted"/>
<dbReference type="Proteomes" id="UP000076584">
    <property type="component" value="Unassembled WGS sequence"/>
</dbReference>
<name>A0A161WGJ2_COLIC</name>
<gene>
    <name evidence="1" type="ORF">CI238_05973</name>
</gene>
<keyword evidence="2" id="KW-1185">Reference proteome</keyword>
<feature type="non-terminal residue" evidence="1">
    <location>
        <position position="143"/>
    </location>
</feature>
<organism evidence="1 2">
    <name type="scientific">Colletotrichum incanum</name>
    <name type="common">Soybean anthracnose fungus</name>
    <dbReference type="NCBI Taxonomy" id="1573173"/>
    <lineage>
        <taxon>Eukaryota</taxon>
        <taxon>Fungi</taxon>
        <taxon>Dikarya</taxon>
        <taxon>Ascomycota</taxon>
        <taxon>Pezizomycotina</taxon>
        <taxon>Sordariomycetes</taxon>
        <taxon>Hypocreomycetidae</taxon>
        <taxon>Glomerellales</taxon>
        <taxon>Glomerellaceae</taxon>
        <taxon>Colletotrichum</taxon>
        <taxon>Colletotrichum spaethianum species complex</taxon>
    </lineage>
</organism>
<comment type="caution">
    <text evidence="1">The sequence shown here is derived from an EMBL/GenBank/DDBJ whole genome shotgun (WGS) entry which is preliminary data.</text>
</comment>
<accession>A0A161WGJ2</accession>